<reference evidence="2 3" key="1">
    <citation type="submission" date="2024-01" db="EMBL/GenBank/DDBJ databases">
        <title>A draft genome for a cacao thread blight-causing isolate of Paramarasmius palmivorus.</title>
        <authorList>
            <person name="Baruah I.K."/>
            <person name="Bukari Y."/>
            <person name="Amoako-Attah I."/>
            <person name="Meinhardt L.W."/>
            <person name="Bailey B.A."/>
            <person name="Cohen S.P."/>
        </authorList>
    </citation>
    <scope>NUCLEOTIDE SEQUENCE [LARGE SCALE GENOMIC DNA]</scope>
    <source>
        <strain evidence="2 3">GH-12</strain>
    </source>
</reference>
<dbReference type="Proteomes" id="UP001383192">
    <property type="component" value="Unassembled WGS sequence"/>
</dbReference>
<dbReference type="PANTHER" id="PTHR17630">
    <property type="entry name" value="DIENELACTONE HYDROLASE"/>
    <property type="match status" value="1"/>
</dbReference>
<dbReference type="AlphaFoldDB" id="A0AAW0CF08"/>
<organism evidence="2 3">
    <name type="scientific">Paramarasmius palmivorus</name>
    <dbReference type="NCBI Taxonomy" id="297713"/>
    <lineage>
        <taxon>Eukaryota</taxon>
        <taxon>Fungi</taxon>
        <taxon>Dikarya</taxon>
        <taxon>Basidiomycota</taxon>
        <taxon>Agaricomycotina</taxon>
        <taxon>Agaricomycetes</taxon>
        <taxon>Agaricomycetidae</taxon>
        <taxon>Agaricales</taxon>
        <taxon>Marasmiineae</taxon>
        <taxon>Marasmiaceae</taxon>
        <taxon>Paramarasmius</taxon>
    </lineage>
</organism>
<dbReference type="InterPro" id="IPR029058">
    <property type="entry name" value="AB_hydrolase_fold"/>
</dbReference>
<dbReference type="InterPro" id="IPR002925">
    <property type="entry name" value="Dienelactn_hydro"/>
</dbReference>
<evidence type="ECO:0000313" key="2">
    <source>
        <dbReference type="EMBL" id="KAK7037582.1"/>
    </source>
</evidence>
<dbReference type="Pfam" id="PF01738">
    <property type="entry name" value="DLH"/>
    <property type="match status" value="1"/>
</dbReference>
<sequence>MGSYVGNIGIRISPEGNIRQVPVSRFRFIYKRMSLSAPWVSFIIKKMSLCDDCIKGVTHEGNPDGEWQNIGGVDCYVATPDGEYEKDRVILFLPDAFGVQLSNNQLLVSNFAANGFKSVAIDFFRGDPVPADIMSPNYSGPPFNKETWFANHGPDQIRPLIDKVINALKEDGVTRFGATGYCFGGRYTFDLAFDNIIQVSVVSHPSLLKIPDDLEKYLELSRAPLLINSCTVDAQFPLKAQAKADDILGDGKFAPGYKREYFDGCSHGFAVRGDMSAPKVKAGKEGAFKAAVVWFKKYL</sequence>
<name>A0AAW0CF08_9AGAR</name>
<feature type="domain" description="Dienelactone hydrolase" evidence="1">
    <location>
        <begin position="74"/>
        <end position="299"/>
    </location>
</feature>
<gene>
    <name evidence="2" type="ORF">VNI00_011074</name>
</gene>
<dbReference type="GO" id="GO:0016787">
    <property type="term" value="F:hydrolase activity"/>
    <property type="evidence" value="ECO:0007669"/>
    <property type="project" value="InterPro"/>
</dbReference>
<dbReference type="Gene3D" id="3.40.50.1820">
    <property type="entry name" value="alpha/beta hydrolase"/>
    <property type="match status" value="1"/>
</dbReference>
<dbReference type="SUPFAM" id="SSF53474">
    <property type="entry name" value="alpha/beta-Hydrolases"/>
    <property type="match status" value="1"/>
</dbReference>
<dbReference type="EMBL" id="JAYKXP010000046">
    <property type="protein sequence ID" value="KAK7037582.1"/>
    <property type="molecule type" value="Genomic_DNA"/>
</dbReference>
<keyword evidence="3" id="KW-1185">Reference proteome</keyword>
<dbReference type="PANTHER" id="PTHR17630:SF44">
    <property type="entry name" value="PROTEIN AIM2"/>
    <property type="match status" value="1"/>
</dbReference>
<proteinExistence type="predicted"/>
<evidence type="ECO:0000259" key="1">
    <source>
        <dbReference type="Pfam" id="PF01738"/>
    </source>
</evidence>
<protein>
    <recommendedName>
        <fullName evidence="1">Dienelactone hydrolase domain-containing protein</fullName>
    </recommendedName>
</protein>
<comment type="caution">
    <text evidence="2">The sequence shown here is derived from an EMBL/GenBank/DDBJ whole genome shotgun (WGS) entry which is preliminary data.</text>
</comment>
<evidence type="ECO:0000313" key="3">
    <source>
        <dbReference type="Proteomes" id="UP001383192"/>
    </source>
</evidence>
<accession>A0AAW0CF08</accession>